<feature type="domain" description="NolW-like" evidence="9">
    <location>
        <begin position="653"/>
        <end position="782"/>
    </location>
</feature>
<evidence type="ECO:0000256" key="6">
    <source>
        <dbReference type="RuleBase" id="RU004004"/>
    </source>
</evidence>
<dbReference type="InterPro" id="IPR038591">
    <property type="entry name" value="NolW-like_sf"/>
</dbReference>
<dbReference type="Proteomes" id="UP001431776">
    <property type="component" value="Unassembled WGS sequence"/>
</dbReference>
<dbReference type="EMBL" id="JASCXX010000002">
    <property type="protein sequence ID" value="MDI6447931.1"/>
    <property type="molecule type" value="Genomic_DNA"/>
</dbReference>
<organism evidence="11 12">
    <name type="scientific">Anaerobaca lacustris</name>
    <dbReference type="NCBI Taxonomy" id="3044600"/>
    <lineage>
        <taxon>Bacteria</taxon>
        <taxon>Pseudomonadati</taxon>
        <taxon>Planctomycetota</taxon>
        <taxon>Phycisphaerae</taxon>
        <taxon>Sedimentisphaerales</taxon>
        <taxon>Anaerobacaceae</taxon>
        <taxon>Anaerobaca</taxon>
    </lineage>
</organism>
<dbReference type="PANTHER" id="PTHR30332">
    <property type="entry name" value="PROBABLE GENERAL SECRETION PATHWAY PROTEIN D"/>
    <property type="match status" value="1"/>
</dbReference>
<evidence type="ECO:0000259" key="9">
    <source>
        <dbReference type="Pfam" id="PF03958"/>
    </source>
</evidence>
<dbReference type="Gene3D" id="3.30.1370.120">
    <property type="match status" value="5"/>
</dbReference>
<dbReference type="GO" id="GO:0015627">
    <property type="term" value="C:type II protein secretion system complex"/>
    <property type="evidence" value="ECO:0007669"/>
    <property type="project" value="TreeGrafter"/>
</dbReference>
<feature type="domain" description="Type II/III secretion system secretin-like" evidence="8">
    <location>
        <begin position="863"/>
        <end position="1022"/>
    </location>
</feature>
<dbReference type="InterPro" id="IPR005644">
    <property type="entry name" value="NolW-like"/>
</dbReference>
<gene>
    <name evidence="11" type="ORF">QJ522_02650</name>
</gene>
<feature type="region of interest" description="Disordered" evidence="7">
    <location>
        <begin position="45"/>
        <end position="122"/>
    </location>
</feature>
<name>A0AAW6TWS8_9BACT</name>
<evidence type="ECO:0000256" key="2">
    <source>
        <dbReference type="ARBA" id="ARBA00022692"/>
    </source>
</evidence>
<evidence type="ECO:0000256" key="5">
    <source>
        <dbReference type="RuleBase" id="RU004003"/>
    </source>
</evidence>
<proteinExistence type="inferred from homology"/>
<keyword evidence="4" id="KW-0472">Membrane</keyword>
<feature type="region of interest" description="Disordered" evidence="7">
    <location>
        <begin position="316"/>
        <end position="338"/>
    </location>
</feature>
<evidence type="ECO:0000256" key="3">
    <source>
        <dbReference type="ARBA" id="ARBA00022729"/>
    </source>
</evidence>
<dbReference type="AlphaFoldDB" id="A0AAW6TWS8"/>
<accession>A0AAW6TWS8</accession>
<dbReference type="PANTHER" id="PTHR30332:SF24">
    <property type="entry name" value="SECRETIN GSPD-RELATED"/>
    <property type="match status" value="1"/>
</dbReference>
<dbReference type="Pfam" id="PF21305">
    <property type="entry name" value="type_II_gspD_N0"/>
    <property type="match status" value="1"/>
</dbReference>
<dbReference type="Pfam" id="PF03958">
    <property type="entry name" value="Secretin_N"/>
    <property type="match status" value="3"/>
</dbReference>
<keyword evidence="2" id="KW-0812">Transmembrane</keyword>
<evidence type="ECO:0000259" key="8">
    <source>
        <dbReference type="Pfam" id="PF00263"/>
    </source>
</evidence>
<evidence type="ECO:0000259" key="10">
    <source>
        <dbReference type="Pfam" id="PF21305"/>
    </source>
</evidence>
<keyword evidence="6" id="KW-0813">Transport</keyword>
<dbReference type="InterPro" id="IPR004845">
    <property type="entry name" value="T2SS_GspD_CS"/>
</dbReference>
<dbReference type="PROSITE" id="PS00875">
    <property type="entry name" value="T2SP_D"/>
    <property type="match status" value="1"/>
</dbReference>
<dbReference type="GO" id="GO:0009306">
    <property type="term" value="P:protein secretion"/>
    <property type="evidence" value="ECO:0007669"/>
    <property type="project" value="InterPro"/>
</dbReference>
<protein>
    <submittedName>
        <fullName evidence="11">Secretin N-terminal domain-containing protein</fullName>
    </submittedName>
</protein>
<keyword evidence="12" id="KW-1185">Reference proteome</keyword>
<dbReference type="RefSeq" id="WP_349243342.1">
    <property type="nucleotide sequence ID" value="NZ_JASCXX010000002.1"/>
</dbReference>
<feature type="compositionally biased region" description="Basic and acidic residues" evidence="7">
    <location>
        <begin position="1035"/>
        <end position="1065"/>
    </location>
</feature>
<evidence type="ECO:0000313" key="12">
    <source>
        <dbReference type="Proteomes" id="UP001431776"/>
    </source>
</evidence>
<feature type="compositionally biased region" description="Polar residues" evidence="7">
    <location>
        <begin position="81"/>
        <end position="93"/>
    </location>
</feature>
<feature type="domain" description="GspD-like N0" evidence="10">
    <location>
        <begin position="122"/>
        <end position="185"/>
    </location>
</feature>
<dbReference type="InterPro" id="IPR050810">
    <property type="entry name" value="Bact_Secretion_Sys_Channel"/>
</dbReference>
<comment type="caution">
    <text evidence="11">The sequence shown here is derived from an EMBL/GenBank/DDBJ whole genome shotgun (WGS) entry which is preliminary data.</text>
</comment>
<feature type="domain" description="NolW-like" evidence="9">
    <location>
        <begin position="468"/>
        <end position="549"/>
    </location>
</feature>
<dbReference type="InterPro" id="IPR004846">
    <property type="entry name" value="T2SS/T3SS_dom"/>
</dbReference>
<comment type="similarity">
    <text evidence="5">Belongs to the bacterial secretin family.</text>
</comment>
<dbReference type="InterPro" id="IPR001775">
    <property type="entry name" value="GspD/PilQ"/>
</dbReference>
<feature type="compositionally biased region" description="Basic and acidic residues" evidence="7">
    <location>
        <begin position="96"/>
        <end position="105"/>
    </location>
</feature>
<keyword evidence="3" id="KW-0732">Signal</keyword>
<evidence type="ECO:0000256" key="1">
    <source>
        <dbReference type="ARBA" id="ARBA00004370"/>
    </source>
</evidence>
<dbReference type="Pfam" id="PF00263">
    <property type="entry name" value="Secretin"/>
    <property type="match status" value="1"/>
</dbReference>
<dbReference type="GO" id="GO:0009279">
    <property type="term" value="C:cell outer membrane"/>
    <property type="evidence" value="ECO:0007669"/>
    <property type="project" value="UniProtKB-SubCell"/>
</dbReference>
<sequence length="1065" mass="116987">MKRSKILLWASVLALAGIIVWRIGFSVPEPYLPPVIRTAEAALSGTVRPGPNEPADEAEAQVDDPNATSKADETADPNADPQDNGTADPNASRQRPAGDRRRAPDVAEPNETDEAGNPMEAVNLKDVEMKKIIDKIAEWTGKTVIPHDDAMKQKITIYAPDKLPRPRALATIYSALRMKGFVVEEIDSMLFLKPIADAKLGVVPTIGADEPLAMVENRDQIVRKFFRLRNYPPGQMGQIIQPLVGAYGHVSVDEGTGMLLVIDTVGDLMSIQRIIEQFDVPESGRAVEQFFEIKYADPAEIVQLLRMLLGEAPMPAGRGRAPTSITRNVRPSQAGRGAAQSGAASSVVISAGDIPLVLIPVPKARWIIARGSAEDVKQVGEWIAKLDREEPIASESETVAITYADPQEVASRIEQALRDMPGAQLTPSILVRPLQTSRQIMIFGRPELRDMVKGLIADIDIPTGTFETKRFTLEYADPEQIKAHIDSLYGEEIPQYDSFYYYRYGRGSRGPDADTVKVIAFPTMGQVTVIASPENMRKIEKQIADWDVPLDVEAVKPRIIELQNSDPVQMSRLLTKLFTEEQDGSANLLRLIFYGRGGDQRKKIIGPLYGQLTFEEVPGTKKIIVISKIPQAYDVIEQLIYELDRQEMAEIPRVVQLQYADPEDLSERMNAMFNEPGTTARIRRTPRGLNEYSMDDRTQGQNQPAAARPQGGEGGGGGTNEYTPWWSAGARRNVDEEPLSNVIGRVRFIPDPRSKSILVLAPPQFQGDIEKTIRQLDTPGKQLLVKAIVVEVEHGSMTSLGVQLATNPGAFSNLGENAVTALGQLTNLATRGSAVASDTPLGAEGTGTIVGGTSAVYALIDFLIKTTHAKILNQQTLWTGDNEEAMFFKGQEVAFLAGSTSSANVGVTQNVEFKNVGMTMQVRPSITPERRVSMMIRVNLSQLTTEVINNQPVRSKVETETNMVVLDGETIMLGGMLFEKDTAVKRKLPLLGDLPLLGGLFQHNDVIQSNSELVVFVTPFVMDETTERMSAGARAEIEGSRQRLDEITGDLEQTRDELKEKTRKK</sequence>
<evidence type="ECO:0000256" key="4">
    <source>
        <dbReference type="ARBA" id="ARBA00023136"/>
    </source>
</evidence>
<feature type="domain" description="NolW-like" evidence="9">
    <location>
        <begin position="225"/>
        <end position="283"/>
    </location>
</feature>
<evidence type="ECO:0000256" key="7">
    <source>
        <dbReference type="SAM" id="MobiDB-lite"/>
    </source>
</evidence>
<comment type="subcellular location">
    <subcellularLocation>
        <location evidence="6">Cell outer membrane</location>
    </subcellularLocation>
    <subcellularLocation>
        <location evidence="1">Membrane</location>
    </subcellularLocation>
</comment>
<dbReference type="PRINTS" id="PR00811">
    <property type="entry name" value="BCTERIALGSPD"/>
</dbReference>
<feature type="region of interest" description="Disordered" evidence="7">
    <location>
        <begin position="677"/>
        <end position="725"/>
    </location>
</feature>
<evidence type="ECO:0000313" key="11">
    <source>
        <dbReference type="EMBL" id="MDI6447931.1"/>
    </source>
</evidence>
<feature type="region of interest" description="Disordered" evidence="7">
    <location>
        <begin position="1034"/>
        <end position="1065"/>
    </location>
</feature>
<reference evidence="11" key="1">
    <citation type="submission" date="2023-05" db="EMBL/GenBank/DDBJ databases">
        <title>Anaerotaeda fermentans gen. nov., sp. nov., a novel anaerobic planctomycete of the new family within the order Sedimentisphaerales isolated from Taman Peninsula, Russia.</title>
        <authorList>
            <person name="Khomyakova M.A."/>
            <person name="Merkel A.Y."/>
            <person name="Slobodkin A.I."/>
        </authorList>
    </citation>
    <scope>NUCLEOTIDE SEQUENCE</scope>
    <source>
        <strain evidence="11">M17dextr</strain>
    </source>
</reference>
<dbReference type="InterPro" id="IPR049371">
    <property type="entry name" value="GspD-like_N0"/>
</dbReference>